<proteinExistence type="predicted"/>
<reference evidence="1" key="1">
    <citation type="submission" date="2019-09" db="EMBL/GenBank/DDBJ databases">
        <title>Draft genome information of white flower Hibiscus syriacus.</title>
        <authorList>
            <person name="Kim Y.-M."/>
        </authorList>
    </citation>
    <scope>NUCLEOTIDE SEQUENCE [LARGE SCALE GENOMIC DNA]</scope>
    <source>
        <strain evidence="1">YM2019G1</strain>
    </source>
</reference>
<accession>A0A6A3CKJ5</accession>
<dbReference type="EMBL" id="VEPZ02000303">
    <property type="protein sequence ID" value="KAE8727778.1"/>
    <property type="molecule type" value="Genomic_DNA"/>
</dbReference>
<organism evidence="1 2">
    <name type="scientific">Hibiscus syriacus</name>
    <name type="common">Rose of Sharon</name>
    <dbReference type="NCBI Taxonomy" id="106335"/>
    <lineage>
        <taxon>Eukaryota</taxon>
        <taxon>Viridiplantae</taxon>
        <taxon>Streptophyta</taxon>
        <taxon>Embryophyta</taxon>
        <taxon>Tracheophyta</taxon>
        <taxon>Spermatophyta</taxon>
        <taxon>Magnoliopsida</taxon>
        <taxon>eudicotyledons</taxon>
        <taxon>Gunneridae</taxon>
        <taxon>Pentapetalae</taxon>
        <taxon>rosids</taxon>
        <taxon>malvids</taxon>
        <taxon>Malvales</taxon>
        <taxon>Malvaceae</taxon>
        <taxon>Malvoideae</taxon>
        <taxon>Hibiscus</taxon>
    </lineage>
</organism>
<gene>
    <name evidence="1" type="ORF">F3Y22_tig00005377pilonHSYRG00251</name>
</gene>
<evidence type="ECO:0000313" key="1">
    <source>
        <dbReference type="EMBL" id="KAE8727778.1"/>
    </source>
</evidence>
<protein>
    <submittedName>
        <fullName evidence="1">Uncharacterized protein</fullName>
    </submittedName>
</protein>
<comment type="caution">
    <text evidence="1">The sequence shown here is derived from an EMBL/GenBank/DDBJ whole genome shotgun (WGS) entry which is preliminary data.</text>
</comment>
<sequence>MSADQPESSSVSEDLALLDSISHRIMVGDFEPSLTFLKGVVSFDWSFLHGGTTSSFTSLLLKNSSLPLNLDNDFSFACPPPGKVEEPLREVRGGDTGSGEEWFEGLARALRNSRRYTLAYERAAFKIRGSKAKLNFHYLIGSSNIGPIRVGPRRHSPPVPSSSSSFCNVDSSISTMPISSNMKSIN</sequence>
<dbReference type="Proteomes" id="UP000436088">
    <property type="component" value="Unassembled WGS sequence"/>
</dbReference>
<evidence type="ECO:0000313" key="2">
    <source>
        <dbReference type="Proteomes" id="UP000436088"/>
    </source>
</evidence>
<dbReference type="AlphaFoldDB" id="A0A6A3CKJ5"/>
<keyword evidence="2" id="KW-1185">Reference proteome</keyword>
<name>A0A6A3CKJ5_HIBSY</name>